<feature type="compositionally biased region" description="Basic and acidic residues" evidence="1">
    <location>
        <begin position="42"/>
        <end position="57"/>
    </location>
</feature>
<reference evidence="2 3" key="1">
    <citation type="submission" date="2017-12" db="EMBL/GenBank/DDBJ databases">
        <title>Comparative genomics of Botrytis spp.</title>
        <authorList>
            <person name="Valero-Jimenez C.A."/>
            <person name="Tapia P."/>
            <person name="Veloso J."/>
            <person name="Silva-Moreno E."/>
            <person name="Staats M."/>
            <person name="Valdes J.H."/>
            <person name="Van Kan J.A.L."/>
        </authorList>
    </citation>
    <scope>NUCLEOTIDE SEQUENCE [LARGE SCALE GENOMIC DNA]</scope>
    <source>
        <strain evidence="2 3">MUCL2120</strain>
    </source>
</reference>
<feature type="compositionally biased region" description="Polar residues" evidence="1">
    <location>
        <begin position="1"/>
        <end position="17"/>
    </location>
</feature>
<name>A0A4Z1HUQ1_9HELO</name>
<feature type="compositionally biased region" description="Low complexity" evidence="1">
    <location>
        <begin position="28"/>
        <end position="41"/>
    </location>
</feature>
<organism evidence="2 3">
    <name type="scientific">Botryotinia narcissicola</name>
    <dbReference type="NCBI Taxonomy" id="278944"/>
    <lineage>
        <taxon>Eukaryota</taxon>
        <taxon>Fungi</taxon>
        <taxon>Dikarya</taxon>
        <taxon>Ascomycota</taxon>
        <taxon>Pezizomycotina</taxon>
        <taxon>Leotiomycetes</taxon>
        <taxon>Helotiales</taxon>
        <taxon>Sclerotiniaceae</taxon>
        <taxon>Botryotinia</taxon>
    </lineage>
</organism>
<comment type="caution">
    <text evidence="2">The sequence shown here is derived from an EMBL/GenBank/DDBJ whole genome shotgun (WGS) entry which is preliminary data.</text>
</comment>
<protein>
    <submittedName>
        <fullName evidence="2">Uncharacterized protein</fullName>
    </submittedName>
</protein>
<dbReference type="OrthoDB" id="10509886at2759"/>
<dbReference type="EMBL" id="PQXJ01000322">
    <property type="protein sequence ID" value="TGO52484.1"/>
    <property type="molecule type" value="Genomic_DNA"/>
</dbReference>
<sequence>MSSNAQRGSQAGTSTGGKCQDRSKSERSQQQQQQPQSQSQKSHNDQQKTDRPPENRATRNPIYKLERRLSGIKGPPLDLAEKEKLEHLKSIKPR</sequence>
<feature type="region of interest" description="Disordered" evidence="1">
    <location>
        <begin position="1"/>
        <end position="78"/>
    </location>
</feature>
<dbReference type="Proteomes" id="UP000297452">
    <property type="component" value="Unassembled WGS sequence"/>
</dbReference>
<evidence type="ECO:0000313" key="2">
    <source>
        <dbReference type="EMBL" id="TGO52484.1"/>
    </source>
</evidence>
<proteinExistence type="predicted"/>
<gene>
    <name evidence="2" type="ORF">BOTNAR_0322g00070</name>
</gene>
<evidence type="ECO:0000313" key="3">
    <source>
        <dbReference type="Proteomes" id="UP000297452"/>
    </source>
</evidence>
<dbReference type="AlphaFoldDB" id="A0A4Z1HUQ1"/>
<evidence type="ECO:0000256" key="1">
    <source>
        <dbReference type="SAM" id="MobiDB-lite"/>
    </source>
</evidence>
<accession>A0A4Z1HUQ1</accession>
<keyword evidence="3" id="KW-1185">Reference proteome</keyword>